<dbReference type="Pfam" id="PF04402">
    <property type="entry name" value="SIMPL"/>
    <property type="match status" value="1"/>
</dbReference>
<dbReference type="PANTHER" id="PTHR34387:SF1">
    <property type="entry name" value="PERIPLASMIC IMMUNOGENIC PROTEIN"/>
    <property type="match status" value="1"/>
</dbReference>
<dbReference type="RefSeq" id="WP_277094470.1">
    <property type="nucleotide sequence ID" value="NZ_VTDN01000002.1"/>
</dbReference>
<gene>
    <name evidence="2" type="ORF">I2F25_02105</name>
</gene>
<name>A0ABU6DPS2_9GAMM</name>
<dbReference type="EMBL" id="VTDN01000002">
    <property type="protein sequence ID" value="MEB5475861.1"/>
    <property type="molecule type" value="Genomic_DNA"/>
</dbReference>
<accession>A0ABU6DPS2</accession>
<dbReference type="Proteomes" id="UP001339883">
    <property type="component" value="Unassembled WGS sequence"/>
</dbReference>
<sequence>MRFLILSGLLCAVTTSTFAVDNAPLNYDVINIQTDASKEVNNDQMQAVLFIEKSSKQPSDLANQITLAMNKASQITKNYAQIQTQTGGQSTYPIYDDNQKLKEWRSRAEIQLKSSDFKAMSLAISELQTSFQISSIHFNVSDAQRKKVENELVLEASKNFQERANALTQVWRKNTYQLINLNIDTNNNQQFAQPMMLRASFAKAAAVNADTSQNFDAGNTKITVNANGSIQLK</sequence>
<feature type="chain" id="PRO_5045608644" evidence="1">
    <location>
        <begin position="20"/>
        <end position="233"/>
    </location>
</feature>
<keyword evidence="1" id="KW-0732">Signal</keyword>
<protein>
    <submittedName>
        <fullName evidence="2">SIMPL domain-containing protein</fullName>
    </submittedName>
</protein>
<comment type="caution">
    <text evidence="2">The sequence shown here is derived from an EMBL/GenBank/DDBJ whole genome shotgun (WGS) entry which is preliminary data.</text>
</comment>
<dbReference type="Gene3D" id="3.30.70.2970">
    <property type="entry name" value="Protein of unknown function (DUF541), domain 2"/>
    <property type="match status" value="1"/>
</dbReference>
<evidence type="ECO:0000313" key="3">
    <source>
        <dbReference type="Proteomes" id="UP001339883"/>
    </source>
</evidence>
<evidence type="ECO:0000313" key="2">
    <source>
        <dbReference type="EMBL" id="MEB5475861.1"/>
    </source>
</evidence>
<dbReference type="InterPro" id="IPR007497">
    <property type="entry name" value="SIMPL/DUF541"/>
</dbReference>
<organism evidence="2 3">
    <name type="scientific">Acinetobacter pollinis</name>
    <dbReference type="NCBI Taxonomy" id="2605270"/>
    <lineage>
        <taxon>Bacteria</taxon>
        <taxon>Pseudomonadati</taxon>
        <taxon>Pseudomonadota</taxon>
        <taxon>Gammaproteobacteria</taxon>
        <taxon>Moraxellales</taxon>
        <taxon>Moraxellaceae</taxon>
        <taxon>Acinetobacter</taxon>
    </lineage>
</organism>
<dbReference type="InterPro" id="IPR052022">
    <property type="entry name" value="26kDa_periplasmic_antigen"/>
</dbReference>
<dbReference type="Gene3D" id="3.30.110.170">
    <property type="entry name" value="Protein of unknown function (DUF541), domain 1"/>
    <property type="match status" value="1"/>
</dbReference>
<dbReference type="PANTHER" id="PTHR34387">
    <property type="entry name" value="SLR1258 PROTEIN"/>
    <property type="match status" value="1"/>
</dbReference>
<feature type="signal peptide" evidence="1">
    <location>
        <begin position="1"/>
        <end position="19"/>
    </location>
</feature>
<keyword evidence="3" id="KW-1185">Reference proteome</keyword>
<evidence type="ECO:0000256" key="1">
    <source>
        <dbReference type="SAM" id="SignalP"/>
    </source>
</evidence>
<reference evidence="2 3" key="1">
    <citation type="submission" date="2019-08" db="EMBL/GenBank/DDBJ databases">
        <title>Five species of Acinetobacter isolated from floral nectar and animal pollinators.</title>
        <authorList>
            <person name="Hendry T.A."/>
        </authorList>
    </citation>
    <scope>NUCLEOTIDE SEQUENCE [LARGE SCALE GENOMIC DNA]</scope>
    <source>
        <strain evidence="2 3">MD18.27</strain>
    </source>
</reference>
<proteinExistence type="predicted"/>